<protein>
    <submittedName>
        <fullName evidence="1">Unnamed protein product</fullName>
    </submittedName>
</protein>
<name>A0ACB5TV85_CANBO</name>
<reference evidence="1" key="1">
    <citation type="submission" date="2023-04" db="EMBL/GenBank/DDBJ databases">
        <title>Candida boidinii NBRC 1967.</title>
        <authorList>
            <person name="Ichikawa N."/>
            <person name="Sato H."/>
            <person name="Tonouchi N."/>
        </authorList>
    </citation>
    <scope>NUCLEOTIDE SEQUENCE</scope>
    <source>
        <strain evidence="1">NBRC 1967</strain>
    </source>
</reference>
<sequence length="541" mass="60370">MTNPNDLKIPSSHTLWSPADTVKDAAESLGILGLTEDVSKNLAMDIEYRIHEILEQALKFMRHGKRKTLTVQEINRAMKILNLEPLYGYDVSKPLIFKEALVGAGQTLYYIDDDDIDLEKLINQPLPKVPRFTSFTAHWLAIEGIQPTIPQNPLPREIKELPASQRGSMSNMLSLNNDDLSITSLPNSNVTVIENKNKEENNNLLNGTNNANGNLSINMSSKNSNSKNKLNSSNTSSTNSSNSDSKKNLDVKPLVKHMLSKELQIYFDKAIQALLDENNDYLKNATLESIKSDPGLHQLVPYFIQFIAESITHNLKNINILTTMLMMIYSLLCNKSIFLDPYIHALMPCILTLLLAKKIGPTQNNNNNSRAVAPNTTTIGDNSSEVTAEVTAPAAPSATLTSEASANSNSSTEEDESKQHFKLRELSASLLDRIMKNYGSSYTTLKPRIARTLSKAFLRDTTKLSIGTQFGALKGIKCLGPEVIRLLVVDNLKYWSNSVLSNFNKDDENYKILLDNIMDLLLKTKVTKMMLWILILKIQIN</sequence>
<organism evidence="1 2">
    <name type="scientific">Candida boidinii</name>
    <name type="common">Yeast</name>
    <dbReference type="NCBI Taxonomy" id="5477"/>
    <lineage>
        <taxon>Eukaryota</taxon>
        <taxon>Fungi</taxon>
        <taxon>Dikarya</taxon>
        <taxon>Ascomycota</taxon>
        <taxon>Saccharomycotina</taxon>
        <taxon>Pichiomycetes</taxon>
        <taxon>Pichiales</taxon>
        <taxon>Pichiaceae</taxon>
        <taxon>Ogataea</taxon>
        <taxon>Ogataea/Candida clade</taxon>
    </lineage>
</organism>
<keyword evidence="2" id="KW-1185">Reference proteome</keyword>
<evidence type="ECO:0000313" key="1">
    <source>
        <dbReference type="EMBL" id="GME95971.1"/>
    </source>
</evidence>
<accession>A0ACB5TV85</accession>
<dbReference type="Proteomes" id="UP001165101">
    <property type="component" value="Unassembled WGS sequence"/>
</dbReference>
<dbReference type="EMBL" id="BSXV01002518">
    <property type="protein sequence ID" value="GME95971.1"/>
    <property type="molecule type" value="Genomic_DNA"/>
</dbReference>
<gene>
    <name evidence="1" type="ORF">Cboi01_000411000</name>
</gene>
<comment type="caution">
    <text evidence="1">The sequence shown here is derived from an EMBL/GenBank/DDBJ whole genome shotgun (WGS) entry which is preliminary data.</text>
</comment>
<evidence type="ECO:0000313" key="2">
    <source>
        <dbReference type="Proteomes" id="UP001165101"/>
    </source>
</evidence>
<proteinExistence type="predicted"/>